<comment type="caution">
    <text evidence="11">The sequence shown here is derived from an EMBL/GenBank/DDBJ whole genome shotgun (WGS) entry which is preliminary data.</text>
</comment>
<dbReference type="GO" id="GO:0007094">
    <property type="term" value="P:mitotic spindle assembly checkpoint signaling"/>
    <property type="evidence" value="ECO:0007669"/>
    <property type="project" value="InterPro"/>
</dbReference>
<name>A0A4Z2BS69_9TELE</name>
<dbReference type="SMART" id="SM00777">
    <property type="entry name" value="Mad3_BUB1_I"/>
    <property type="match status" value="1"/>
</dbReference>
<keyword evidence="6" id="KW-0137">Centromere</keyword>
<dbReference type="AlphaFoldDB" id="A0A4Z2BS69"/>
<feature type="region of interest" description="Disordered" evidence="8">
    <location>
        <begin position="720"/>
        <end position="739"/>
    </location>
</feature>
<dbReference type="InterPro" id="IPR000719">
    <property type="entry name" value="Prot_kinase_dom"/>
</dbReference>
<evidence type="ECO:0000259" key="9">
    <source>
        <dbReference type="PROSITE" id="PS50011"/>
    </source>
</evidence>
<feature type="binding site" evidence="7">
    <location>
        <position position="925"/>
    </location>
    <ligand>
        <name>ATP</name>
        <dbReference type="ChEBI" id="CHEBI:30616"/>
    </ligand>
</feature>
<dbReference type="PROSITE" id="PS00107">
    <property type="entry name" value="PROTEIN_KINASE_ATP"/>
    <property type="match status" value="1"/>
</dbReference>
<dbReference type="Proteomes" id="UP000516260">
    <property type="component" value="Chromosome 19"/>
</dbReference>
<dbReference type="GO" id="GO:0004672">
    <property type="term" value="F:protein kinase activity"/>
    <property type="evidence" value="ECO:0007669"/>
    <property type="project" value="InterPro"/>
</dbReference>
<dbReference type="Gene3D" id="6.10.130.20">
    <property type="match status" value="1"/>
</dbReference>
<feature type="domain" description="Protein kinase" evidence="9">
    <location>
        <begin position="896"/>
        <end position="1192"/>
    </location>
</feature>
<evidence type="ECO:0000256" key="7">
    <source>
        <dbReference type="PROSITE-ProRule" id="PRU10141"/>
    </source>
</evidence>
<dbReference type="Pfam" id="PF08311">
    <property type="entry name" value="Mad3_BUB1_I"/>
    <property type="match status" value="1"/>
</dbReference>
<proteinExistence type="predicted"/>
<feature type="compositionally biased region" description="Low complexity" evidence="8">
    <location>
        <begin position="376"/>
        <end position="392"/>
    </location>
</feature>
<dbReference type="InterPro" id="IPR011009">
    <property type="entry name" value="Kinase-like_dom_sf"/>
</dbReference>
<reference evidence="11 12" key="1">
    <citation type="submission" date="2019-04" db="EMBL/GenBank/DDBJ databases">
        <title>The sequence and de novo assembly of Takifugu bimaculatus genome using PacBio and Hi-C technologies.</title>
        <authorList>
            <person name="Xu P."/>
            <person name="Liu B."/>
            <person name="Zhou Z."/>
        </authorList>
    </citation>
    <scope>NUCLEOTIDE SEQUENCE [LARGE SCALE GENOMIC DNA]</scope>
    <source>
        <strain evidence="11">TB-2018</strain>
        <tissue evidence="11">Muscle</tissue>
    </source>
</reference>
<dbReference type="PROSITE" id="PS51489">
    <property type="entry name" value="BUB1_N"/>
    <property type="match status" value="1"/>
</dbReference>
<accession>A0A4Z2BS69</accession>
<protein>
    <recommendedName>
        <fullName evidence="13">Protein kinase domain-containing protein</fullName>
    </recommendedName>
</protein>
<feature type="compositionally biased region" description="Polar residues" evidence="8">
    <location>
        <begin position="720"/>
        <end position="736"/>
    </location>
</feature>
<keyword evidence="12" id="KW-1185">Reference proteome</keyword>
<organism evidence="11 12">
    <name type="scientific">Takifugu bimaculatus</name>
    <dbReference type="NCBI Taxonomy" id="433685"/>
    <lineage>
        <taxon>Eukaryota</taxon>
        <taxon>Metazoa</taxon>
        <taxon>Chordata</taxon>
        <taxon>Craniata</taxon>
        <taxon>Vertebrata</taxon>
        <taxon>Euteleostomi</taxon>
        <taxon>Actinopterygii</taxon>
        <taxon>Neopterygii</taxon>
        <taxon>Teleostei</taxon>
        <taxon>Neoteleostei</taxon>
        <taxon>Acanthomorphata</taxon>
        <taxon>Eupercaria</taxon>
        <taxon>Tetraodontiformes</taxon>
        <taxon>Tetradontoidea</taxon>
        <taxon>Tetraodontidae</taxon>
        <taxon>Takifugu</taxon>
    </lineage>
</organism>
<evidence type="ECO:0000256" key="4">
    <source>
        <dbReference type="ARBA" id="ARBA00022838"/>
    </source>
</evidence>
<dbReference type="GO" id="GO:0005524">
    <property type="term" value="F:ATP binding"/>
    <property type="evidence" value="ECO:0007669"/>
    <property type="project" value="UniProtKB-UniRule"/>
</dbReference>
<evidence type="ECO:0000256" key="5">
    <source>
        <dbReference type="ARBA" id="ARBA00022840"/>
    </source>
</evidence>
<keyword evidence="2" id="KW-0158">Chromosome</keyword>
<dbReference type="Gene3D" id="1.10.510.10">
    <property type="entry name" value="Transferase(Phosphotransferase) domain 1"/>
    <property type="match status" value="1"/>
</dbReference>
<feature type="region of interest" description="Disordered" evidence="8">
    <location>
        <begin position="142"/>
        <end position="162"/>
    </location>
</feature>
<keyword evidence="3 7" id="KW-0547">Nucleotide-binding</keyword>
<dbReference type="GO" id="GO:0000776">
    <property type="term" value="C:kinetochore"/>
    <property type="evidence" value="ECO:0007669"/>
    <property type="project" value="UniProtKB-KW"/>
</dbReference>
<keyword evidence="5 7" id="KW-0067">ATP-binding</keyword>
<feature type="region of interest" description="Disordered" evidence="8">
    <location>
        <begin position="350"/>
        <end position="392"/>
    </location>
</feature>
<dbReference type="GO" id="GO:0005634">
    <property type="term" value="C:nucleus"/>
    <property type="evidence" value="ECO:0007669"/>
    <property type="project" value="TreeGrafter"/>
</dbReference>
<comment type="subcellular location">
    <subcellularLocation>
        <location evidence="1">Chromosome</location>
        <location evidence="1">Centromere</location>
        <location evidence="1">Kinetochore</location>
    </subcellularLocation>
</comment>
<dbReference type="Pfam" id="PF00069">
    <property type="entry name" value="Pkinase"/>
    <property type="match status" value="1"/>
</dbReference>
<dbReference type="EMBL" id="SWLE01000011">
    <property type="protein sequence ID" value="TNM94558.1"/>
    <property type="molecule type" value="Genomic_DNA"/>
</dbReference>
<dbReference type="InterPro" id="IPR008271">
    <property type="entry name" value="Ser/Thr_kinase_AS"/>
</dbReference>
<dbReference type="InterPro" id="IPR015661">
    <property type="entry name" value="Bub1/Mad3"/>
</dbReference>
<evidence type="ECO:0000259" key="10">
    <source>
        <dbReference type="PROSITE" id="PS51489"/>
    </source>
</evidence>
<evidence type="ECO:0000256" key="2">
    <source>
        <dbReference type="ARBA" id="ARBA00022454"/>
    </source>
</evidence>
<feature type="region of interest" description="Disordered" evidence="8">
    <location>
        <begin position="626"/>
        <end position="649"/>
    </location>
</feature>
<keyword evidence="4" id="KW-0995">Kinetochore</keyword>
<dbReference type="PROSITE" id="PS00108">
    <property type="entry name" value="PROTEIN_KINASE_ST"/>
    <property type="match status" value="1"/>
</dbReference>
<feature type="compositionally biased region" description="Basic and acidic residues" evidence="8">
    <location>
        <begin position="351"/>
        <end position="366"/>
    </location>
</feature>
<evidence type="ECO:0000313" key="12">
    <source>
        <dbReference type="Proteomes" id="UP000516260"/>
    </source>
</evidence>
<evidence type="ECO:0000256" key="3">
    <source>
        <dbReference type="ARBA" id="ARBA00022741"/>
    </source>
</evidence>
<dbReference type="PROSITE" id="PS50011">
    <property type="entry name" value="PROTEIN_KINASE_DOM"/>
    <property type="match status" value="1"/>
</dbReference>
<evidence type="ECO:0000256" key="6">
    <source>
        <dbReference type="ARBA" id="ARBA00023328"/>
    </source>
</evidence>
<evidence type="ECO:0000256" key="1">
    <source>
        <dbReference type="ARBA" id="ARBA00004629"/>
    </source>
</evidence>
<dbReference type="InterPro" id="IPR017441">
    <property type="entry name" value="Protein_kinase_ATP_BS"/>
</dbReference>
<dbReference type="Gene3D" id="1.25.40.430">
    <property type="match status" value="1"/>
</dbReference>
<dbReference type="InterPro" id="IPR013212">
    <property type="entry name" value="Mad3/Bub1_I"/>
</dbReference>
<feature type="region of interest" description="Disordered" evidence="8">
    <location>
        <begin position="302"/>
        <end position="326"/>
    </location>
</feature>
<evidence type="ECO:0008006" key="13">
    <source>
        <dbReference type="Google" id="ProtNLM"/>
    </source>
</evidence>
<evidence type="ECO:0000313" key="11">
    <source>
        <dbReference type="EMBL" id="TNM94558.1"/>
    </source>
</evidence>
<dbReference type="GO" id="GO:0051754">
    <property type="term" value="P:meiotic sister chromatid cohesion, centromeric"/>
    <property type="evidence" value="ECO:0007669"/>
    <property type="project" value="TreeGrafter"/>
</dbReference>
<dbReference type="SUPFAM" id="SSF56112">
    <property type="entry name" value="Protein kinase-like (PK-like)"/>
    <property type="match status" value="1"/>
</dbReference>
<sequence>MDINAWVECFEKRLSTYTGDDPLDQWDKFVDYLEQRIPEDDRREMSRVFDSLVQRFLTVERYSDDIRYVKYCIKCASFYQDPTALYTYVYSKGVGHRTAALYVTWAQHFEHRGMYEEADAVYQKAVKNQAQPAETVLNEYRQFQTRTKPKTSSSAESRNPLQNSHVTNQLMSHQEQHKASGDCSFKHPTIETIVTVSRSETSGTINSSQSSNVQFVSEYLKDELLCEGSELCFEEVRAAKYFRKLEEQQDDQTVDVLFAEEQFMRVEEENFMSMRDALGTIKQALGGVKSHMGQTAVVETSAAMNINPTQHSTGPPQLSSRRSSRRSLGLRLLTEPTFIHEALAVVPDQYQEERKVTSSDPDERLCHPALTDRSVRSPTSAPTSASTEPSPVLQAAAAEQMAPSLRGVSSTEKVLLQEDPEINTAAAQDVACLPEPDDRLNMSQGGTGNLSHITPNTSLGFVQATPSRVLPSPTVNTREALDVIMDMFQAPTLLEDPFNKTSAFPSSEVEAEPAPLQHGGDSYFTKPRAAASFTIFQDEQDKENISAAAPYPSLSKSKPIKALAEIRQVKKSNETPPELMPDESTMWGARYNSLNSLAACPNSTTDFAMLAQCVSTPFAFKTPHSSNFFQDEGTTENSGGGDGDDDEFMRRQPKKLSPIMEQSPAEETAISHMALPSDRLGTIVGEGLASAQLCSTSSTTLVQAPPPGVLSFRDQTISTRTTLDTDQEQPPKSKSPFSIKREPFKILEDLDEPAQNPVGDVPMSPEGTLKPDWLSIGSPEVPPETDLDAFLSPCRPKRADVPMTPEPPLCTAVPMSPATAPQSDGGRCLDVSMSSPTPARAAGPPLVSDPWDNDLISDLLSALTPPLPSHPHYITWSCNMPAISPRMTITMGKASLRVDCILGEGAFATVYQATNPATLEKVVLKVQKPANPWEFYINTQLDARLQPHTRHLFSNIRSAHLFNNGSVLLAQLHNYGTLLNAVNIYKTLSEKLMPQPLVMYLATCILTMVEQLHAIHIIHADIKPDNFLLGERFLENRCFEPENLDHGLVLIDLGQSIDLDLFPEGTAFTAKCLTSGFQCTEMLSGKPWNYQTDYFGVAGTVHCMLFGTYMQVTNDGGVWKTNGVFRRIPHSDLWQEFFHVLLNVPDCSGLPSLRGLRGKLTSVLQQDYSNKLGTLKSRLVVQLLERRKAAAK</sequence>
<gene>
    <name evidence="11" type="ORF">fugu_017317</name>
</gene>
<dbReference type="SMART" id="SM00220">
    <property type="entry name" value="S_TKc"/>
    <property type="match status" value="1"/>
</dbReference>
<dbReference type="PANTHER" id="PTHR14030:SF26">
    <property type="entry name" value="MITOTIC CHECKPOINT SERINE_THREONINE-PROTEIN KINASE BUB1"/>
    <property type="match status" value="1"/>
</dbReference>
<evidence type="ECO:0000256" key="8">
    <source>
        <dbReference type="SAM" id="MobiDB-lite"/>
    </source>
</evidence>
<dbReference type="PANTHER" id="PTHR14030">
    <property type="entry name" value="MITOTIC CHECKPOINT SERINE/THREONINE-PROTEIN KINASE BUB1"/>
    <property type="match status" value="1"/>
</dbReference>
<feature type="domain" description="BUB1 N-terminal" evidence="10">
    <location>
        <begin position="10"/>
        <end position="164"/>
    </location>
</feature>
<feature type="compositionally biased region" description="Polar residues" evidence="8">
    <location>
        <begin position="302"/>
        <end position="317"/>
    </location>
</feature>